<feature type="transmembrane region" description="Helical" evidence="2">
    <location>
        <begin position="76"/>
        <end position="94"/>
    </location>
</feature>
<feature type="transmembrane region" description="Helical" evidence="2">
    <location>
        <begin position="27"/>
        <end position="46"/>
    </location>
</feature>
<keyword evidence="1" id="KW-0378">Hydrolase</keyword>
<reference evidence="4 5" key="1">
    <citation type="submission" date="2016-06" db="EMBL/GenBank/DDBJ databases">
        <authorList>
            <person name="Kjaerup R.B."/>
            <person name="Dalgaard T.S."/>
            <person name="Juul-Madsen H.R."/>
        </authorList>
    </citation>
    <scope>NUCLEOTIDE SEQUENCE [LARGE SCALE GENOMIC DNA]</scope>
    <source>
        <strain evidence="4 5">373-A1</strain>
    </source>
</reference>
<evidence type="ECO:0000313" key="5">
    <source>
        <dbReference type="Proteomes" id="UP000092714"/>
    </source>
</evidence>
<dbReference type="PANTHER" id="PTHR43156">
    <property type="entry name" value="STAGE II SPORULATION PROTEIN E-RELATED"/>
    <property type="match status" value="1"/>
</dbReference>
<keyword evidence="5" id="KW-1185">Reference proteome</keyword>
<dbReference type="AlphaFoldDB" id="A0A174HEL1"/>
<keyword evidence="2" id="KW-1133">Transmembrane helix</keyword>
<dbReference type="InterPro" id="IPR036457">
    <property type="entry name" value="PPM-type-like_dom_sf"/>
</dbReference>
<dbReference type="InterPro" id="IPR014221">
    <property type="entry name" value="SpoII_E"/>
</dbReference>
<dbReference type="Gene3D" id="3.60.40.10">
    <property type="entry name" value="PPM-type phosphatase domain"/>
    <property type="match status" value="1"/>
</dbReference>
<feature type="domain" description="PPM-type phosphatase" evidence="3">
    <location>
        <begin position="576"/>
        <end position="792"/>
    </location>
</feature>
<feature type="transmembrane region" description="Helical" evidence="2">
    <location>
        <begin position="100"/>
        <end position="116"/>
    </location>
</feature>
<feature type="transmembrane region" description="Helical" evidence="2">
    <location>
        <begin position="250"/>
        <end position="267"/>
    </location>
</feature>
<dbReference type="OrthoDB" id="9763774at2"/>
<feature type="transmembrane region" description="Helical" evidence="2">
    <location>
        <begin position="215"/>
        <end position="243"/>
    </location>
</feature>
<dbReference type="InterPro" id="IPR001932">
    <property type="entry name" value="PPM-type_phosphatase-like_dom"/>
</dbReference>
<dbReference type="SUPFAM" id="SSF81606">
    <property type="entry name" value="PP2C-like"/>
    <property type="match status" value="1"/>
</dbReference>
<keyword evidence="2" id="KW-0812">Transmembrane</keyword>
<proteinExistence type="predicted"/>
<name>A0A174HEL1_9CLOT</name>
<feature type="transmembrane region" description="Helical" evidence="2">
    <location>
        <begin position="294"/>
        <end position="311"/>
    </location>
</feature>
<feature type="transmembrane region" description="Helical" evidence="2">
    <location>
        <begin position="146"/>
        <end position="166"/>
    </location>
</feature>
<feature type="transmembrane region" description="Helical" evidence="2">
    <location>
        <begin position="187"/>
        <end position="209"/>
    </location>
</feature>
<dbReference type="GeneID" id="42776321"/>
<protein>
    <submittedName>
        <fullName evidence="4">Stage II sporulation protein E</fullName>
    </submittedName>
</protein>
<organism evidence="4 5">
    <name type="scientific">Clostridium paraputrificum</name>
    <dbReference type="NCBI Taxonomy" id="29363"/>
    <lineage>
        <taxon>Bacteria</taxon>
        <taxon>Bacillati</taxon>
        <taxon>Bacillota</taxon>
        <taxon>Clostridia</taxon>
        <taxon>Eubacteriales</taxon>
        <taxon>Clostridiaceae</taxon>
        <taxon>Clostridium</taxon>
    </lineage>
</organism>
<evidence type="ECO:0000256" key="1">
    <source>
        <dbReference type="ARBA" id="ARBA00022801"/>
    </source>
</evidence>
<dbReference type="PANTHER" id="PTHR43156:SF2">
    <property type="entry name" value="STAGE II SPORULATION PROTEIN E"/>
    <property type="match status" value="1"/>
</dbReference>
<accession>A0A174HEL1</accession>
<comment type="caution">
    <text evidence="4">The sequence shown here is derived from an EMBL/GenBank/DDBJ whole genome shotgun (WGS) entry which is preliminary data.</text>
</comment>
<feature type="transmembrane region" description="Helical" evidence="2">
    <location>
        <begin position="273"/>
        <end position="289"/>
    </location>
</feature>
<sequence length="796" mass="88565">MQYGLKVENYKRVNDKKRVLVNEKENILSYLTILLASILISRVTLLLNRGDINGMAPFGIAFLISIGTLKDIKKYLIASVGVAIGYMTILNIAGERYINLVVSAVVLFVYITSYILEKRIKDTEFFIAAFIGFVFCGLFINKYTLGVNITLALINTIVVVPISFVLRYGIKCLDEFKDNYLFTIEEVISAGILICLIISGIGNLSILNIELRNIISYLLILIIAYAAGGTYGAAIGVTMGIIVGLSSGDMMLGVAMYSSIGLIAGVFKDTGRVFSFLAYFIMYIALALYSDNLYIASVVEVIISGMIYIAIPKKVYYKIELELNCDRKTDSINNISLDEIREEMFNKVKQVKIVLNSVSDALKVPRGNTNLVFNKKGTELTENLVGRVCGDCVRRQICWNREFTSTFNSFQTLLENCEGKKMSFPLELEKKCKKKFELIKGAEKIIDNSKGEEALKGKLEEGRMMIASHIDNMSKSVDKVLLDLNKEVEVDYEIKKLIKKAFSKVSIEYKKVYCYRDVDGRSKIKITMNNCCGSKYCYKKILPIINNVMRKPMTISGEGCCINPKDNECNIIFEEMPKFFVRSYGAVKSKDGEEYSGDSYSFGKSVGGSYVTILSDGMGSGPDAGRESNATVSLVEQFLEAGLSKETAVDMINSIVALKFDEDEKFSTLDLNVVDLYSGKVDFIKIGAVASFIKRSNSVEVIESNMPPFGLLDSMDLDEVKTNVSNGDLIITLSDGVLDIDKKNVGVYSWMKEFLEGASKDPKQLAEDIINKSKELSGDICNDDMTVVVSKVYSMY</sequence>
<dbReference type="SMART" id="SM00331">
    <property type="entry name" value="PP2C_SIG"/>
    <property type="match status" value="1"/>
</dbReference>
<feature type="transmembrane region" description="Helical" evidence="2">
    <location>
        <begin position="123"/>
        <end position="140"/>
    </location>
</feature>
<dbReference type="InterPro" id="IPR045768">
    <property type="entry name" value="SpoIIE_N"/>
</dbReference>
<dbReference type="RefSeq" id="WP_027098500.1">
    <property type="nucleotide sequence ID" value="NZ_CABJAZ010000019.1"/>
</dbReference>
<dbReference type="NCBIfam" id="TIGR02865">
    <property type="entry name" value="spore_II_E"/>
    <property type="match status" value="1"/>
</dbReference>
<dbReference type="EMBL" id="MAPZ01000024">
    <property type="protein sequence ID" value="OBY10265.1"/>
    <property type="molecule type" value="Genomic_DNA"/>
</dbReference>
<keyword evidence="2" id="KW-0472">Membrane</keyword>
<dbReference type="GO" id="GO:0004722">
    <property type="term" value="F:protein serine/threonine phosphatase activity"/>
    <property type="evidence" value="ECO:0007669"/>
    <property type="project" value="InterPro"/>
</dbReference>
<dbReference type="InterPro" id="IPR052016">
    <property type="entry name" value="Bact_Sigma-Reg"/>
</dbReference>
<evidence type="ECO:0000259" key="3">
    <source>
        <dbReference type="SMART" id="SM00331"/>
    </source>
</evidence>
<dbReference type="Pfam" id="PF19732">
    <property type="entry name" value="SpoIIE_N"/>
    <property type="match status" value="1"/>
</dbReference>
<feature type="transmembrane region" description="Helical" evidence="2">
    <location>
        <begin position="52"/>
        <end position="69"/>
    </location>
</feature>
<evidence type="ECO:0000256" key="2">
    <source>
        <dbReference type="SAM" id="Phobius"/>
    </source>
</evidence>
<dbReference type="eggNOG" id="COG2208">
    <property type="taxonomic scope" value="Bacteria"/>
</dbReference>
<gene>
    <name evidence="4" type="ORF">CP373A1_12260</name>
</gene>
<dbReference type="Pfam" id="PF07228">
    <property type="entry name" value="SpoIIE"/>
    <property type="match status" value="1"/>
</dbReference>
<dbReference type="Proteomes" id="UP000092714">
    <property type="component" value="Unassembled WGS sequence"/>
</dbReference>
<evidence type="ECO:0000313" key="4">
    <source>
        <dbReference type="EMBL" id="OBY10265.1"/>
    </source>
</evidence>